<dbReference type="WBParaSite" id="PSAMB.scaffold1933size26570.g15620.t1">
    <property type="protein sequence ID" value="PSAMB.scaffold1933size26570.g15620.t1"/>
    <property type="gene ID" value="PSAMB.scaffold1933size26570.g15620"/>
</dbReference>
<dbReference type="Pfam" id="PF23788">
    <property type="entry name" value="EDRF1_N"/>
    <property type="match status" value="2"/>
</dbReference>
<proteinExistence type="predicted"/>
<evidence type="ECO:0000313" key="5">
    <source>
        <dbReference type="WBParaSite" id="PSAMB.scaffold1933size26570.g15620.t1"/>
    </source>
</evidence>
<keyword evidence="4" id="KW-1185">Reference proteome</keyword>
<dbReference type="Pfam" id="PF23723">
    <property type="entry name" value="TPR_EDRF1"/>
    <property type="match status" value="1"/>
</dbReference>
<feature type="domain" description="EDRF1 N-terminal" evidence="3">
    <location>
        <begin position="3"/>
        <end position="138"/>
    </location>
</feature>
<sequence length="1193" mass="133527">MAEIKSTAVVAYSNSSRTPLQALELATNTNINVPPPSAWLRGSFSPRMTFSKRSKTDPFDSIVTSNKYVDCVGAVDVITEAESVKELLKLPYNNDQPLSMMVHRVGRTLLLDKFDMYRNLSKSNMKCWDWIKEFMADAEQHGDNYEVTTSKNSPAILYREMVEEHMLSNFLIHSTEGLDDVDDDSLPEILDNDGGQLVPINGEVCVPDPLDGDIESSVSSSPSKGYANLWTFEDIQMLIGVDMPIFGCGKHPCVSLKLHDMKRPISVLTGLDYWLDQLMCNVPEVLMCYHINGIVQKYEIIKTEDLPNIPENLFSPDLVKDVAQNILSFLKGRATKEGHTYWLFREEGSDVVKLYDLTSLCAEYMNDKDANPFTLPVAILMYRVARNLMRRTSQKRTKRVANTVYRLLNNCLELLNRDKYPQVVGSVHYLLANLYLSYGSEGNPGVPKDDLSEDGTDEWACDESWQKATGGEASATVAMDLLMRTPPPHEPGETEKTLRRLPLPNCTNMDDCCKEALEHVYQGLECAEVWLKPTDDETEEDGETRVADPDTPIPLKYESLTKLSEAPQVLLPLTVRRPLGSGWQTDLTSLLLIRAATAYRLLADCSSSLGHLGRAVRQARNGLACVAAVLTIGDESAASKRNSAVVRALVPGLLANSADALLQMAQLPISEYPRFEADMGSDAKVSFRDRVIIAKVERLLENSAASPSVVDGKDCAWAFPTALPERPYSILRLVERCYETALTLTKRSSGRQVTQFQPTQSVVLDELTITRRLGNVKNMLGCAHIDIMKECVLRGELPDYALKMLEISEEDQKSPADAINAIVRRGVELLTGGLKLFRQAGDTSNEALLHSNCGQICRLHSHTVAQENAETQFSARERQLMLEAIDHYQRGLDCVDAKTVGKTWEVVASELASTFYTFAIQLQERPPLSSHSTEDVEKDIVEYMQRALRAYEMLESRFPDAKLAALALGRSFDIHYRLASLYHRSLRSKPDMAHRRAKQLRPLADFHYDKSVAAYEQMVRRWKDCRSVNQSLHFLRVQLERVAFSEMIMTAGSSSAQSPTIRCKPLRRSMRMLAKDCRTDLAFLSESLPSSAVIDSTGLDGEEDDSRQDSFQEVGRLCRMLLDRLQQTSKAIVQVYLQSSKNAKDNMELSQWKRMYSATLVQLSDTDSARKLVDTVAAVCDRVVATAGTLLDS</sequence>
<dbReference type="AlphaFoldDB" id="A0A914VFW6"/>
<feature type="domain" description="EDRF1 N-terminal" evidence="3">
    <location>
        <begin position="229"/>
        <end position="453"/>
    </location>
</feature>
<dbReference type="PANTHER" id="PTHR15000:SF1">
    <property type="entry name" value="ERYTHROID DIFFERENTIATION-RELATED FACTOR 1"/>
    <property type="match status" value="1"/>
</dbReference>
<dbReference type="GO" id="GO:0045893">
    <property type="term" value="P:positive regulation of DNA-templated transcription"/>
    <property type="evidence" value="ECO:0007669"/>
    <property type="project" value="TreeGrafter"/>
</dbReference>
<dbReference type="InterPro" id="IPR056583">
    <property type="entry name" value="EDRF1_TPR"/>
</dbReference>
<evidence type="ECO:0000313" key="4">
    <source>
        <dbReference type="Proteomes" id="UP000887566"/>
    </source>
</evidence>
<organism evidence="4 5">
    <name type="scientific">Plectus sambesii</name>
    <dbReference type="NCBI Taxonomy" id="2011161"/>
    <lineage>
        <taxon>Eukaryota</taxon>
        <taxon>Metazoa</taxon>
        <taxon>Ecdysozoa</taxon>
        <taxon>Nematoda</taxon>
        <taxon>Chromadorea</taxon>
        <taxon>Plectida</taxon>
        <taxon>Plectina</taxon>
        <taxon>Plectoidea</taxon>
        <taxon>Plectidae</taxon>
        <taxon>Plectus</taxon>
    </lineage>
</organism>
<evidence type="ECO:0000259" key="3">
    <source>
        <dbReference type="Pfam" id="PF23788"/>
    </source>
</evidence>
<dbReference type="InterPro" id="IPR056582">
    <property type="entry name" value="EDRF1_N"/>
</dbReference>
<dbReference type="PANTHER" id="PTHR15000">
    <property type="entry name" value="ERYTHROID DIFFERENTIATION-RELATED FACTOR 1"/>
    <property type="match status" value="1"/>
</dbReference>
<feature type="region of interest" description="Disordered" evidence="1">
    <location>
        <begin position="534"/>
        <end position="553"/>
    </location>
</feature>
<feature type="domain" description="EDRF1 TPR repeats region" evidence="2">
    <location>
        <begin position="770"/>
        <end position="1177"/>
    </location>
</feature>
<accession>A0A914VFW6</accession>
<protein>
    <submittedName>
        <fullName evidence="5">Erythroid differentiation-related factor 1</fullName>
    </submittedName>
</protein>
<name>A0A914VFW6_9BILA</name>
<dbReference type="Proteomes" id="UP000887566">
    <property type="component" value="Unplaced"/>
</dbReference>
<reference evidence="5" key="1">
    <citation type="submission" date="2022-11" db="UniProtKB">
        <authorList>
            <consortium name="WormBaseParasite"/>
        </authorList>
    </citation>
    <scope>IDENTIFICATION</scope>
</reference>
<evidence type="ECO:0000256" key="1">
    <source>
        <dbReference type="SAM" id="MobiDB-lite"/>
    </source>
</evidence>
<evidence type="ECO:0000259" key="2">
    <source>
        <dbReference type="Pfam" id="PF23723"/>
    </source>
</evidence>